<evidence type="ECO:0000313" key="6">
    <source>
        <dbReference type="Proteomes" id="UP000467371"/>
    </source>
</evidence>
<dbReference type="PANTHER" id="PTHR44943:SF8">
    <property type="entry name" value="TPR REPEAT-CONTAINING PROTEIN MJ0263"/>
    <property type="match status" value="1"/>
</dbReference>
<dbReference type="InterPro" id="IPR019734">
    <property type="entry name" value="TPR_rpt"/>
</dbReference>
<feature type="transmembrane region" description="Helical" evidence="4">
    <location>
        <begin position="573"/>
        <end position="592"/>
    </location>
</feature>
<sequence>MGLGNPNFESSYEQCEKRSLKETLKLISEIEKNSNGELEKAEALYDKGFVNFKLEDYIEALKNFNESIKTIDTIVETNETAKEKLVDDFFYKGRTHFKLGEYDEALVAFNNSIEIINKINAQENHTKSILLINIRTAEMLNNKGFIYFKLGDYKEALGLFQESINKISQNYEIITVENKHNGMAKKILIDAKFSKGLTLLKLGRYVEALNQFNELICEYENKPEYLTDSEDTVISNWTNEWLSSSSKKNYKEDLEAVNKLIIKLENKEFDIIYWKTLVAAWISKGRIYDKFDMLPAAKECFKKALEVNPKDIPATTDLALLFAEEGDLSRAKKIFEKIIQYDPNFSLGHAYLAEIFLKTGSIRKASEEIMIALYIEKHNNNPNIFHLAHIHFLDGQIKIENKVNNKEKEYSESIKAFENAISLDVGNPKYLLWSIYAKYLCHKFETNVEMISKSSNSNSENASSIPCNVRVESSVSSESNSSAEGVSSNAEDLCSNEIFNSIASDLEKLLSFYKSPLMKKKTLFERIKQSWFFIIPVILLVFITSLLLFALMTSNMTLFYNILEIIVTQIKNLLKLVFYPLMLVLVIFFFLYSSLRVSYSLLTQLKYDYVLFGHRILKYEWVLNKLINIKTHFSKFDDRKEIKAYALYLLGYFCYKFKDCNTAKEELQECLKLRPSKRIGRAAKDLLTNIWNQEIRPAFWDYWFNSPVRTWRRRVFGFLVVVCILSILFVHIENTKTVTCNDFTARNLPPIQINVYPYIISYQPNSISSDNTSRNNEFLDPFINNYTNSHPDNNINWSILIPTEVNIYPKIPVDNTFDTICLLLFILILIYPSIRIKEALQFTLNRSFGSSTLGLETTIEAPPKFNFELPPSHMYSIIEKLN</sequence>
<dbReference type="GeneID" id="44087060"/>
<reference evidence="5 6" key="1">
    <citation type="journal article" date="2020" name="Environ. Microbiol. Rep.">
        <title>Redox cycling of Fe(II) and Fe(III) in magnetite accelerates aceticlastic methanogenesis by Methanosarcina mazei.</title>
        <authorList>
            <person name="Wang H."/>
            <person name="Byrne J.M."/>
            <person name="Liu P."/>
            <person name="Liu J."/>
            <person name="Dong X."/>
            <person name="Lu Y."/>
        </authorList>
    </citation>
    <scope>NUCLEOTIDE SEQUENCE [LARGE SCALE GENOMIC DNA]</scope>
    <source>
        <strain evidence="6">zm-15</strain>
    </source>
</reference>
<feature type="repeat" description="TPR" evidence="3">
    <location>
        <begin position="86"/>
        <end position="119"/>
    </location>
</feature>
<accession>A0A6C0VIJ2</accession>
<dbReference type="PROSITE" id="PS50005">
    <property type="entry name" value="TPR"/>
    <property type="match status" value="4"/>
</dbReference>
<feature type="transmembrane region" description="Helical" evidence="4">
    <location>
        <begin position="715"/>
        <end position="732"/>
    </location>
</feature>
<dbReference type="RefSeq" id="WP_163645505.1">
    <property type="nucleotide sequence ID" value="NZ_CP042908.1"/>
</dbReference>
<dbReference type="SMART" id="SM00028">
    <property type="entry name" value="TPR"/>
    <property type="match status" value="8"/>
</dbReference>
<dbReference type="InterPro" id="IPR011990">
    <property type="entry name" value="TPR-like_helical_dom_sf"/>
</dbReference>
<evidence type="ECO:0000256" key="1">
    <source>
        <dbReference type="ARBA" id="ARBA00022737"/>
    </source>
</evidence>
<keyword evidence="1" id="KW-0677">Repeat</keyword>
<dbReference type="Pfam" id="PF13374">
    <property type="entry name" value="TPR_10"/>
    <property type="match status" value="1"/>
</dbReference>
<dbReference type="SUPFAM" id="SSF48452">
    <property type="entry name" value="TPR-like"/>
    <property type="match status" value="2"/>
</dbReference>
<evidence type="ECO:0000313" key="5">
    <source>
        <dbReference type="EMBL" id="QIB90995.1"/>
    </source>
</evidence>
<dbReference type="Proteomes" id="UP000467371">
    <property type="component" value="Chromosome"/>
</dbReference>
<protein>
    <submittedName>
        <fullName evidence="5">Tetratricopeptide repeat protein</fullName>
    </submittedName>
</protein>
<feature type="repeat" description="TPR" evidence="3">
    <location>
        <begin position="137"/>
        <end position="170"/>
    </location>
</feature>
<organism evidence="5 6">
    <name type="scientific">Methanosarcina mazei</name>
    <name type="common">Methanosarcina frisia</name>
    <dbReference type="NCBI Taxonomy" id="2209"/>
    <lineage>
        <taxon>Archaea</taxon>
        <taxon>Methanobacteriati</taxon>
        <taxon>Methanobacteriota</taxon>
        <taxon>Stenosarchaea group</taxon>
        <taxon>Methanomicrobia</taxon>
        <taxon>Methanosarcinales</taxon>
        <taxon>Methanosarcinaceae</taxon>
        <taxon>Methanosarcina</taxon>
    </lineage>
</organism>
<dbReference type="Pfam" id="PF14559">
    <property type="entry name" value="TPR_19"/>
    <property type="match status" value="1"/>
</dbReference>
<keyword evidence="4" id="KW-0812">Transmembrane</keyword>
<dbReference type="Gene3D" id="1.25.40.10">
    <property type="entry name" value="Tetratricopeptide repeat domain"/>
    <property type="match status" value="3"/>
</dbReference>
<keyword evidence="2 3" id="KW-0802">TPR repeat</keyword>
<gene>
    <name evidence="5" type="ORF">FQU78_07945</name>
</gene>
<feature type="repeat" description="TPR" evidence="3">
    <location>
        <begin position="278"/>
        <end position="311"/>
    </location>
</feature>
<dbReference type="InterPro" id="IPR051685">
    <property type="entry name" value="Ycf3/AcsC/BcsC/TPR_MFPF"/>
</dbReference>
<proteinExistence type="predicted"/>
<name>A0A6C0VIJ2_METMZ</name>
<evidence type="ECO:0000256" key="2">
    <source>
        <dbReference type="ARBA" id="ARBA00022803"/>
    </source>
</evidence>
<feature type="transmembrane region" description="Helical" evidence="4">
    <location>
        <begin position="530"/>
        <end position="553"/>
    </location>
</feature>
<dbReference type="AlphaFoldDB" id="A0A6C0VIJ2"/>
<evidence type="ECO:0000256" key="3">
    <source>
        <dbReference type="PROSITE-ProRule" id="PRU00339"/>
    </source>
</evidence>
<feature type="repeat" description="TPR" evidence="3">
    <location>
        <begin position="312"/>
        <end position="345"/>
    </location>
</feature>
<dbReference type="Pfam" id="PF13181">
    <property type="entry name" value="TPR_8"/>
    <property type="match status" value="1"/>
</dbReference>
<dbReference type="PANTHER" id="PTHR44943">
    <property type="entry name" value="CELLULOSE SYNTHASE OPERON PROTEIN C"/>
    <property type="match status" value="1"/>
</dbReference>
<evidence type="ECO:0000256" key="4">
    <source>
        <dbReference type="SAM" id="Phobius"/>
    </source>
</evidence>
<keyword evidence="4" id="KW-0472">Membrane</keyword>
<dbReference type="EMBL" id="CP042908">
    <property type="protein sequence ID" value="QIB90995.1"/>
    <property type="molecule type" value="Genomic_DNA"/>
</dbReference>
<keyword evidence="4" id="KW-1133">Transmembrane helix</keyword>